<keyword evidence="2" id="KW-1185">Reference proteome</keyword>
<evidence type="ECO:0000313" key="2">
    <source>
        <dbReference type="Proteomes" id="UP000827976"/>
    </source>
</evidence>
<gene>
    <name evidence="1" type="ORF">IHE45_04G135500</name>
</gene>
<proteinExistence type="predicted"/>
<reference evidence="2" key="1">
    <citation type="journal article" date="2022" name="Nat. Commun.">
        <title>Chromosome evolution and the genetic basis of agronomically important traits in greater yam.</title>
        <authorList>
            <person name="Bredeson J.V."/>
            <person name="Lyons J.B."/>
            <person name="Oniyinde I.O."/>
            <person name="Okereke N.R."/>
            <person name="Kolade O."/>
            <person name="Nnabue I."/>
            <person name="Nwadili C.O."/>
            <person name="Hribova E."/>
            <person name="Parker M."/>
            <person name="Nwogha J."/>
            <person name="Shu S."/>
            <person name="Carlson J."/>
            <person name="Kariba R."/>
            <person name="Muthemba S."/>
            <person name="Knop K."/>
            <person name="Barton G.J."/>
            <person name="Sherwood A.V."/>
            <person name="Lopez-Montes A."/>
            <person name="Asiedu R."/>
            <person name="Jamnadass R."/>
            <person name="Muchugi A."/>
            <person name="Goodstein D."/>
            <person name="Egesi C.N."/>
            <person name="Featherston J."/>
            <person name="Asfaw A."/>
            <person name="Simpson G.G."/>
            <person name="Dolezel J."/>
            <person name="Hendre P.S."/>
            <person name="Van Deynze A."/>
            <person name="Kumar P.L."/>
            <person name="Obidiegwu J.E."/>
            <person name="Bhattacharjee R."/>
            <person name="Rokhsar D.S."/>
        </authorList>
    </citation>
    <scope>NUCLEOTIDE SEQUENCE [LARGE SCALE GENOMIC DNA]</scope>
    <source>
        <strain evidence="2">cv. TDa95/00328</strain>
    </source>
</reference>
<organism evidence="1 2">
    <name type="scientific">Dioscorea alata</name>
    <name type="common">Purple yam</name>
    <dbReference type="NCBI Taxonomy" id="55571"/>
    <lineage>
        <taxon>Eukaryota</taxon>
        <taxon>Viridiplantae</taxon>
        <taxon>Streptophyta</taxon>
        <taxon>Embryophyta</taxon>
        <taxon>Tracheophyta</taxon>
        <taxon>Spermatophyta</taxon>
        <taxon>Magnoliopsida</taxon>
        <taxon>Liliopsida</taxon>
        <taxon>Dioscoreales</taxon>
        <taxon>Dioscoreaceae</taxon>
        <taxon>Dioscorea</taxon>
    </lineage>
</organism>
<protein>
    <submittedName>
        <fullName evidence="1">Small auxin-up RNA protein</fullName>
    </submittedName>
</protein>
<accession>A0ACB7WGI1</accession>
<name>A0ACB7WGI1_DIOAL</name>
<dbReference type="Proteomes" id="UP000827976">
    <property type="component" value="Chromosome 4"/>
</dbReference>
<sequence>MVKKVLPKGCMAIRVGNKEDQQQRFVVPVKYLNHPLFANLLKEAEDEYGFQHNGAITIPCHVDDFRNVRRLIDRENSSSAYATHHHHHHHHHHLGCFRA</sequence>
<dbReference type="EMBL" id="CM037014">
    <property type="protein sequence ID" value="KAH7686913.1"/>
    <property type="molecule type" value="Genomic_DNA"/>
</dbReference>
<comment type="caution">
    <text evidence="1">The sequence shown here is derived from an EMBL/GenBank/DDBJ whole genome shotgun (WGS) entry which is preliminary data.</text>
</comment>
<evidence type="ECO:0000313" key="1">
    <source>
        <dbReference type="EMBL" id="KAH7686913.1"/>
    </source>
</evidence>